<feature type="region of interest" description="Disordered" evidence="1">
    <location>
        <begin position="88"/>
        <end position="117"/>
    </location>
</feature>
<organism evidence="2 3">
    <name type="scientific">Melipona bicolor</name>
    <dbReference type="NCBI Taxonomy" id="60889"/>
    <lineage>
        <taxon>Eukaryota</taxon>
        <taxon>Metazoa</taxon>
        <taxon>Ecdysozoa</taxon>
        <taxon>Arthropoda</taxon>
        <taxon>Hexapoda</taxon>
        <taxon>Insecta</taxon>
        <taxon>Pterygota</taxon>
        <taxon>Neoptera</taxon>
        <taxon>Endopterygota</taxon>
        <taxon>Hymenoptera</taxon>
        <taxon>Apocrita</taxon>
        <taxon>Aculeata</taxon>
        <taxon>Apoidea</taxon>
        <taxon>Anthophila</taxon>
        <taxon>Apidae</taxon>
        <taxon>Melipona</taxon>
    </lineage>
</organism>
<protein>
    <submittedName>
        <fullName evidence="2">Uncharacterized protein</fullName>
    </submittedName>
</protein>
<name>A0AA40G1Q5_9HYME</name>
<gene>
    <name evidence="2" type="ORF">K0M31_020036</name>
</gene>
<reference evidence="2" key="1">
    <citation type="submission" date="2021-10" db="EMBL/GenBank/DDBJ databases">
        <title>Melipona bicolor Genome sequencing and assembly.</title>
        <authorList>
            <person name="Araujo N.S."/>
            <person name="Arias M.C."/>
        </authorList>
    </citation>
    <scope>NUCLEOTIDE SEQUENCE</scope>
    <source>
        <strain evidence="2">USP_2M_L1-L4_2017</strain>
        <tissue evidence="2">Whole body</tissue>
    </source>
</reference>
<feature type="region of interest" description="Disordered" evidence="1">
    <location>
        <begin position="1"/>
        <end position="30"/>
    </location>
</feature>
<dbReference type="AlphaFoldDB" id="A0AA40G1Q5"/>
<keyword evidence="3" id="KW-1185">Reference proteome</keyword>
<evidence type="ECO:0000256" key="1">
    <source>
        <dbReference type="SAM" id="MobiDB-lite"/>
    </source>
</evidence>
<accession>A0AA40G1Q5</accession>
<sequence length="117" mass="13220">MHPYLEKTPALSSSVPARDDRANPSCLSDEKRKKRRNILFRLTSGPVASTGAEQPTSILAPARRTLSRGDREGSFRHAWNRGYRVTIHGARTERGKEQTTRDVSIQRRLEAEPPAQR</sequence>
<evidence type="ECO:0000313" key="3">
    <source>
        <dbReference type="Proteomes" id="UP001177670"/>
    </source>
</evidence>
<comment type="caution">
    <text evidence="2">The sequence shown here is derived from an EMBL/GenBank/DDBJ whole genome shotgun (WGS) entry which is preliminary data.</text>
</comment>
<dbReference type="Proteomes" id="UP001177670">
    <property type="component" value="Unassembled WGS sequence"/>
</dbReference>
<dbReference type="EMBL" id="JAHYIQ010000009">
    <property type="protein sequence ID" value="KAK1128898.1"/>
    <property type="molecule type" value="Genomic_DNA"/>
</dbReference>
<evidence type="ECO:0000313" key="2">
    <source>
        <dbReference type="EMBL" id="KAK1128898.1"/>
    </source>
</evidence>
<feature type="compositionally biased region" description="Basic and acidic residues" evidence="1">
    <location>
        <begin position="90"/>
        <end position="111"/>
    </location>
</feature>
<proteinExistence type="predicted"/>